<dbReference type="AlphaFoldDB" id="A0A840P1B0"/>
<reference evidence="1 2" key="1">
    <citation type="submission" date="2020-08" db="EMBL/GenBank/DDBJ databases">
        <title>Genomic Encyclopedia of Type Strains, Phase IV (KMG-IV): sequencing the most valuable type-strain genomes for metagenomic binning, comparative biology and taxonomic classification.</title>
        <authorList>
            <person name="Goeker M."/>
        </authorList>
    </citation>
    <scope>NUCLEOTIDE SEQUENCE [LARGE SCALE GENOMIC DNA]</scope>
    <source>
        <strain evidence="1 2">DSM 28538</strain>
    </source>
</reference>
<accession>A0A840P1B0</accession>
<comment type="caution">
    <text evidence="1">The sequence shown here is derived from an EMBL/GenBank/DDBJ whole genome shotgun (WGS) entry which is preliminary data.</text>
</comment>
<evidence type="ECO:0000313" key="2">
    <source>
        <dbReference type="Proteomes" id="UP000561417"/>
    </source>
</evidence>
<dbReference type="Proteomes" id="UP000561417">
    <property type="component" value="Unassembled WGS sequence"/>
</dbReference>
<sequence>MHRGDAVRIGWKDVKDDIIHLKTEKSQFKTDVFLLILPELAETLKIGPIGGENSFVVKAEINSLKKVLAIYFVRHVIQRVLKNQHTACEN</sequence>
<evidence type="ECO:0000313" key="1">
    <source>
        <dbReference type="EMBL" id="MBB5074077.1"/>
    </source>
</evidence>
<gene>
    <name evidence="1" type="ORF">HNQ69_001211</name>
</gene>
<protein>
    <submittedName>
        <fullName evidence="1">Uncharacterized protein</fullName>
    </submittedName>
</protein>
<keyword evidence="2" id="KW-1185">Reference proteome</keyword>
<name>A0A840P1B0_9HYPH</name>
<proteinExistence type="predicted"/>
<dbReference type="EMBL" id="JACHIM010000005">
    <property type="protein sequence ID" value="MBB5074077.1"/>
    <property type="molecule type" value="Genomic_DNA"/>
</dbReference>
<organism evidence="1 2">
    <name type="scientific">Bartonella callosciuri</name>
    <dbReference type="NCBI Taxonomy" id="686223"/>
    <lineage>
        <taxon>Bacteria</taxon>
        <taxon>Pseudomonadati</taxon>
        <taxon>Pseudomonadota</taxon>
        <taxon>Alphaproteobacteria</taxon>
        <taxon>Hyphomicrobiales</taxon>
        <taxon>Bartonellaceae</taxon>
        <taxon>Bartonella</taxon>
    </lineage>
</organism>